<evidence type="ECO:0000256" key="4">
    <source>
        <dbReference type="ARBA" id="ARBA00022692"/>
    </source>
</evidence>
<dbReference type="RefSeq" id="WP_159991746.1">
    <property type="nucleotide sequence ID" value="NZ_CP047165.1"/>
</dbReference>
<comment type="subcellular location">
    <subcellularLocation>
        <location evidence="1">Cell membrane</location>
        <topology evidence="1">Multi-pass membrane protein</topology>
    </subcellularLocation>
</comment>
<dbReference type="Pfam" id="PF07681">
    <property type="entry name" value="DoxX"/>
    <property type="match status" value="1"/>
</dbReference>
<keyword evidence="4 7" id="KW-0812">Transmembrane</keyword>
<organism evidence="8 9">
    <name type="scientific">Pelistega ratti</name>
    <dbReference type="NCBI Taxonomy" id="2652177"/>
    <lineage>
        <taxon>Bacteria</taxon>
        <taxon>Pseudomonadati</taxon>
        <taxon>Pseudomonadota</taxon>
        <taxon>Betaproteobacteria</taxon>
        <taxon>Burkholderiales</taxon>
        <taxon>Alcaligenaceae</taxon>
        <taxon>Pelistega</taxon>
    </lineage>
</organism>
<keyword evidence="6 7" id="KW-0472">Membrane</keyword>
<evidence type="ECO:0000313" key="9">
    <source>
        <dbReference type="Proteomes" id="UP000477651"/>
    </source>
</evidence>
<dbReference type="GO" id="GO:0005886">
    <property type="term" value="C:plasma membrane"/>
    <property type="evidence" value="ECO:0007669"/>
    <property type="project" value="UniProtKB-SubCell"/>
</dbReference>
<evidence type="ECO:0000256" key="3">
    <source>
        <dbReference type="ARBA" id="ARBA00022475"/>
    </source>
</evidence>
<accession>A0A6L9Y6G1</accession>
<evidence type="ECO:0000256" key="7">
    <source>
        <dbReference type="SAM" id="Phobius"/>
    </source>
</evidence>
<keyword evidence="5 7" id="KW-1133">Transmembrane helix</keyword>
<reference evidence="8 9" key="1">
    <citation type="submission" date="2020-02" db="EMBL/GenBank/DDBJ databases">
        <title>Pelistega sp. NLN82 were isolated from wild rodents of the Hainan Island.</title>
        <authorList>
            <person name="Niu N."/>
            <person name="Zhou J."/>
        </authorList>
    </citation>
    <scope>NUCLEOTIDE SEQUENCE [LARGE SCALE GENOMIC DNA]</scope>
    <source>
        <strain evidence="8 9">NLN82</strain>
    </source>
</reference>
<comment type="caution">
    <text evidence="8">The sequence shown here is derived from an EMBL/GenBank/DDBJ whole genome shotgun (WGS) entry which is preliminary data.</text>
</comment>
<gene>
    <name evidence="8" type="ORF">F9B74_06895</name>
</gene>
<protein>
    <submittedName>
        <fullName evidence="8">DoxX family protein</fullName>
    </submittedName>
</protein>
<dbReference type="EMBL" id="JAAGYR010000012">
    <property type="protein sequence ID" value="NEN76050.1"/>
    <property type="molecule type" value="Genomic_DNA"/>
</dbReference>
<evidence type="ECO:0000256" key="6">
    <source>
        <dbReference type="ARBA" id="ARBA00023136"/>
    </source>
</evidence>
<evidence type="ECO:0000256" key="2">
    <source>
        <dbReference type="ARBA" id="ARBA00006679"/>
    </source>
</evidence>
<dbReference type="Proteomes" id="UP000477651">
    <property type="component" value="Unassembled WGS sequence"/>
</dbReference>
<keyword evidence="3" id="KW-1003">Cell membrane</keyword>
<feature type="transmembrane region" description="Helical" evidence="7">
    <location>
        <begin position="108"/>
        <end position="128"/>
    </location>
</feature>
<dbReference type="AlphaFoldDB" id="A0A6L9Y6G1"/>
<dbReference type="PANTHER" id="PTHR33452:SF4">
    <property type="entry name" value="BLL4328 PROTEIN"/>
    <property type="match status" value="1"/>
</dbReference>
<proteinExistence type="inferred from homology"/>
<sequence>MDNRLNQYAPYALTLLRLITAYLFIWHGIAKFTEYPMSMTNGHGPVALFSIFGFAGILEIVGSILLALGLFTRPVAFILSGQMAYAYFFIHAANGSIGMPILNSGELAILFSVVFFLFVFTGPGAFALDRK</sequence>
<dbReference type="PANTHER" id="PTHR33452">
    <property type="entry name" value="OXIDOREDUCTASE CATD-RELATED"/>
    <property type="match status" value="1"/>
</dbReference>
<feature type="transmembrane region" description="Helical" evidence="7">
    <location>
        <begin position="12"/>
        <end position="29"/>
    </location>
</feature>
<evidence type="ECO:0000256" key="1">
    <source>
        <dbReference type="ARBA" id="ARBA00004651"/>
    </source>
</evidence>
<feature type="transmembrane region" description="Helical" evidence="7">
    <location>
        <begin position="49"/>
        <end position="72"/>
    </location>
</feature>
<evidence type="ECO:0000313" key="8">
    <source>
        <dbReference type="EMBL" id="NEN76050.1"/>
    </source>
</evidence>
<name>A0A6L9Y6G1_9BURK</name>
<evidence type="ECO:0000256" key="5">
    <source>
        <dbReference type="ARBA" id="ARBA00022989"/>
    </source>
</evidence>
<dbReference type="InterPro" id="IPR051907">
    <property type="entry name" value="DoxX-like_oxidoreductase"/>
</dbReference>
<dbReference type="InterPro" id="IPR032808">
    <property type="entry name" value="DoxX"/>
</dbReference>
<comment type="similarity">
    <text evidence="2">Belongs to the DoxX family.</text>
</comment>
<keyword evidence="9" id="KW-1185">Reference proteome</keyword>